<dbReference type="GO" id="GO:0005886">
    <property type="term" value="C:plasma membrane"/>
    <property type="evidence" value="ECO:0007669"/>
    <property type="project" value="UniProtKB-SubCell"/>
</dbReference>
<comment type="subcellular location">
    <subcellularLocation>
        <location evidence="1">Cell inner membrane</location>
        <topology evidence="1">Multi-pass membrane protein</topology>
    </subcellularLocation>
</comment>
<dbReference type="AlphaFoldDB" id="A0A4P0XSD6"/>
<evidence type="ECO:0000256" key="5">
    <source>
        <dbReference type="ARBA" id="ARBA00022519"/>
    </source>
</evidence>
<dbReference type="Proteomes" id="UP000507695">
    <property type="component" value="Unassembled WGS sequence"/>
</dbReference>
<feature type="transmembrane region" description="Helical" evidence="9">
    <location>
        <begin position="211"/>
        <end position="233"/>
    </location>
</feature>
<dbReference type="Pfam" id="PF02653">
    <property type="entry name" value="BPD_transp_2"/>
    <property type="match status" value="1"/>
</dbReference>
<organism evidence="10">
    <name type="scientific">Klebsiella pneumoniae</name>
    <dbReference type="NCBI Taxonomy" id="573"/>
    <lineage>
        <taxon>Bacteria</taxon>
        <taxon>Pseudomonadati</taxon>
        <taxon>Pseudomonadota</taxon>
        <taxon>Gammaproteobacteria</taxon>
        <taxon>Enterobacterales</taxon>
        <taxon>Enterobacteriaceae</taxon>
        <taxon>Klebsiella/Raoultella group</taxon>
        <taxon>Klebsiella</taxon>
        <taxon>Klebsiella pneumoniae complex</taxon>
    </lineage>
</organism>
<proteinExistence type="inferred from homology"/>
<keyword evidence="3" id="KW-0813">Transport</keyword>
<dbReference type="PANTHER" id="PTHR32196">
    <property type="entry name" value="ABC TRANSPORTER PERMEASE PROTEIN YPHD-RELATED-RELATED"/>
    <property type="match status" value="1"/>
</dbReference>
<dbReference type="PANTHER" id="PTHR32196:SF21">
    <property type="entry name" value="ABC TRANSPORTER PERMEASE PROTEIN YPHD-RELATED"/>
    <property type="match status" value="1"/>
</dbReference>
<feature type="transmembrane region" description="Helical" evidence="9">
    <location>
        <begin position="88"/>
        <end position="110"/>
    </location>
</feature>
<name>A0A4P0XSD6_KLEPN</name>
<feature type="transmembrane region" description="Helical" evidence="9">
    <location>
        <begin position="245"/>
        <end position="265"/>
    </location>
</feature>
<comment type="similarity">
    <text evidence="2">Belongs to the binding-protein-dependent transport system permease family. AraH/RbsC subfamily.</text>
</comment>
<keyword evidence="6 9" id="KW-0812">Transmembrane</keyword>
<keyword evidence="7 9" id="KW-1133">Transmembrane helix</keyword>
<evidence type="ECO:0000256" key="7">
    <source>
        <dbReference type="ARBA" id="ARBA00022989"/>
    </source>
</evidence>
<evidence type="ECO:0000256" key="1">
    <source>
        <dbReference type="ARBA" id="ARBA00004429"/>
    </source>
</evidence>
<evidence type="ECO:0000256" key="3">
    <source>
        <dbReference type="ARBA" id="ARBA00022448"/>
    </source>
</evidence>
<feature type="transmembrane region" description="Helical" evidence="9">
    <location>
        <begin position="167"/>
        <end position="190"/>
    </location>
</feature>
<dbReference type="GO" id="GO:0022857">
    <property type="term" value="F:transmembrane transporter activity"/>
    <property type="evidence" value="ECO:0007669"/>
    <property type="project" value="InterPro"/>
</dbReference>
<gene>
    <name evidence="10" type="primary">rbsC_4</name>
    <name evidence="10" type="ORF">NCTC9183_01265</name>
</gene>
<dbReference type="EMBL" id="CABDVL010000003">
    <property type="protein sequence ID" value="VTM50166.1"/>
    <property type="molecule type" value="Genomic_DNA"/>
</dbReference>
<keyword evidence="5" id="KW-0997">Cell inner membrane</keyword>
<feature type="transmembrane region" description="Helical" evidence="9">
    <location>
        <begin position="117"/>
        <end position="136"/>
    </location>
</feature>
<dbReference type="InterPro" id="IPR001851">
    <property type="entry name" value="ABC_transp_permease"/>
</dbReference>
<reference evidence="10" key="1">
    <citation type="submission" date="2019-04" db="EMBL/GenBank/DDBJ databases">
        <authorList>
            <consortium name="Pathogen Informatics"/>
        </authorList>
    </citation>
    <scope>NUCLEOTIDE SEQUENCE</scope>
    <source>
        <strain evidence="10">NCTC9183</strain>
    </source>
</reference>
<keyword evidence="8 9" id="KW-0472">Membrane</keyword>
<feature type="transmembrane region" description="Helical" evidence="9">
    <location>
        <begin position="334"/>
        <end position="356"/>
    </location>
</feature>
<feature type="transmembrane region" description="Helical" evidence="9">
    <location>
        <begin position="39"/>
        <end position="59"/>
    </location>
</feature>
<evidence type="ECO:0000256" key="6">
    <source>
        <dbReference type="ARBA" id="ARBA00022692"/>
    </source>
</evidence>
<protein>
    <submittedName>
        <fullName evidence="10">Ribose ABC transporter permease RbsC</fullName>
    </submittedName>
</protein>
<accession>A0A4P0XSD6</accession>
<sequence length="379" mass="41788">MANLLKRHEFWLGMFIIALCLLLGWRSEEFFTFGNIYDLANNYAMLTILACGLFVVLIAGGIDISFPAMTIIAQYGMVVMLQKVGGNFAVAFVLAGGIGVLLGLVNALLVNRLRVPSIIITISTLNIFYGLLLWLSKGVWLYDFPPWFEKGVMLFKYTDADGYDYGLGLPLLTMIVVVLLTAFIMNFTTVGRKIYAMGGNRESASRVGFSVLRLQLFVYGYMGLMSGAAGVVQAWTVMTVAPDSLLGYELTVLAAVVLGGTSLIGGRGTLTGTLLGVVFTGGDAERPEPARGLLLLADPDHWGDHRRQHQRNGMEPASEPELVMKKSWRNNVEFYLIGLLLLMVIAFSIAMPNIFWSVSNFQSIASQMPVLGSWRWRWP</sequence>
<evidence type="ECO:0000256" key="2">
    <source>
        <dbReference type="ARBA" id="ARBA00007942"/>
    </source>
</evidence>
<evidence type="ECO:0000256" key="4">
    <source>
        <dbReference type="ARBA" id="ARBA00022475"/>
    </source>
</evidence>
<keyword evidence="4" id="KW-1003">Cell membrane</keyword>
<dbReference type="CDD" id="cd06579">
    <property type="entry name" value="TM_PBP1_transp_AraH_like"/>
    <property type="match status" value="1"/>
</dbReference>
<feature type="transmembrane region" description="Helical" evidence="9">
    <location>
        <begin position="9"/>
        <end position="27"/>
    </location>
</feature>
<evidence type="ECO:0000256" key="9">
    <source>
        <dbReference type="SAM" id="Phobius"/>
    </source>
</evidence>
<evidence type="ECO:0000256" key="8">
    <source>
        <dbReference type="ARBA" id="ARBA00023136"/>
    </source>
</evidence>
<evidence type="ECO:0000313" key="10">
    <source>
        <dbReference type="EMBL" id="VTM50166.1"/>
    </source>
</evidence>